<feature type="region of interest" description="Disordered" evidence="2">
    <location>
        <begin position="136"/>
        <end position="168"/>
    </location>
</feature>
<dbReference type="SUPFAM" id="SSF51430">
    <property type="entry name" value="NAD(P)-linked oxidoreductase"/>
    <property type="match status" value="1"/>
</dbReference>
<organism evidence="4 5">
    <name type="scientific">Bifidobacterium boum</name>
    <dbReference type="NCBI Taxonomy" id="78343"/>
    <lineage>
        <taxon>Bacteria</taxon>
        <taxon>Bacillati</taxon>
        <taxon>Actinomycetota</taxon>
        <taxon>Actinomycetes</taxon>
        <taxon>Bifidobacteriales</taxon>
        <taxon>Bifidobacteriaceae</taxon>
        <taxon>Bifidobacterium</taxon>
    </lineage>
</organism>
<dbReference type="Pfam" id="PF00248">
    <property type="entry name" value="Aldo_ket_red"/>
    <property type="match status" value="1"/>
</dbReference>
<reference evidence="4 5" key="1">
    <citation type="submission" date="2014-03" db="EMBL/GenBank/DDBJ databases">
        <title>Genomics of Bifidobacteria.</title>
        <authorList>
            <person name="Ventura M."/>
            <person name="Milani C."/>
            <person name="Lugli G.A."/>
        </authorList>
    </citation>
    <scope>NUCLEOTIDE SEQUENCE [LARGE SCALE GENOMIC DNA]</scope>
    <source>
        <strain evidence="4 5">LMG 10736</strain>
    </source>
</reference>
<feature type="compositionally biased region" description="Polar residues" evidence="2">
    <location>
        <begin position="139"/>
        <end position="152"/>
    </location>
</feature>
<evidence type="ECO:0000259" key="3">
    <source>
        <dbReference type="Pfam" id="PF00248"/>
    </source>
</evidence>
<keyword evidence="1" id="KW-0560">Oxidoreductase</keyword>
<dbReference type="InterPro" id="IPR036812">
    <property type="entry name" value="NAD(P)_OxRdtase_dom_sf"/>
</dbReference>
<gene>
    <name evidence="4" type="ORF">BBOU_1048</name>
</gene>
<accession>A0A086ZKM7</accession>
<evidence type="ECO:0000313" key="4">
    <source>
        <dbReference type="EMBL" id="KFI47077.1"/>
    </source>
</evidence>
<proteinExistence type="predicted"/>
<evidence type="ECO:0000256" key="2">
    <source>
        <dbReference type="SAM" id="MobiDB-lite"/>
    </source>
</evidence>
<dbReference type="InterPro" id="IPR050791">
    <property type="entry name" value="Aldo-Keto_reductase"/>
</dbReference>
<feature type="domain" description="NADP-dependent oxidoreductase" evidence="3">
    <location>
        <begin position="31"/>
        <end position="370"/>
    </location>
</feature>
<dbReference type="AlphaFoldDB" id="A0A086ZKM7"/>
<dbReference type="GO" id="GO:0005737">
    <property type="term" value="C:cytoplasm"/>
    <property type="evidence" value="ECO:0007669"/>
    <property type="project" value="TreeGrafter"/>
</dbReference>
<keyword evidence="5" id="KW-1185">Reference proteome</keyword>
<dbReference type="Proteomes" id="UP000029093">
    <property type="component" value="Unassembled WGS sequence"/>
</dbReference>
<evidence type="ECO:0000313" key="5">
    <source>
        <dbReference type="Proteomes" id="UP000029093"/>
    </source>
</evidence>
<dbReference type="GO" id="GO:0016491">
    <property type="term" value="F:oxidoreductase activity"/>
    <property type="evidence" value="ECO:0007669"/>
    <property type="project" value="UniProtKB-KW"/>
</dbReference>
<comment type="caution">
    <text evidence="4">The sequence shown here is derived from an EMBL/GenBank/DDBJ whole genome shotgun (WGS) entry which is preliminary data.</text>
</comment>
<dbReference type="PANTHER" id="PTHR43625:SF40">
    <property type="entry name" value="ALDO-KETO REDUCTASE YAKC [NADP(+)]"/>
    <property type="match status" value="1"/>
</dbReference>
<protein>
    <submittedName>
        <fullName evidence="4">Aldo/keto reductase, oxidoreductase family</fullName>
    </submittedName>
</protein>
<dbReference type="PANTHER" id="PTHR43625">
    <property type="entry name" value="AFLATOXIN B1 ALDEHYDE REDUCTASE"/>
    <property type="match status" value="1"/>
</dbReference>
<evidence type="ECO:0000256" key="1">
    <source>
        <dbReference type="ARBA" id="ARBA00023002"/>
    </source>
</evidence>
<name>A0A086ZKM7_9BIFI</name>
<dbReference type="InterPro" id="IPR023210">
    <property type="entry name" value="NADP_OxRdtase_dom"/>
</dbReference>
<dbReference type="CDD" id="cd19088">
    <property type="entry name" value="AKR_AKR13B1"/>
    <property type="match status" value="1"/>
</dbReference>
<dbReference type="EMBL" id="JGYQ01000015">
    <property type="protein sequence ID" value="KFI47077.1"/>
    <property type="molecule type" value="Genomic_DNA"/>
</dbReference>
<dbReference type="Gene3D" id="3.20.20.100">
    <property type="entry name" value="NADP-dependent oxidoreductase domain"/>
    <property type="match status" value="1"/>
</dbReference>
<sequence length="382" mass="41497">MTDMGENADMRTRHGKGDSYDGRLAGFDIPRIGMGTMALAIEGRPDRETAIRTIHAALDEGVRYLDTAWSYYLPSRPGMGEPGDLGYGELLVRDALASWNGPREDVLVATKTGYRRTCEAVTAGAGDAGCVDVSRETGDSGSVNADCSSVSRETGDVPRETPSAGGVPERQHLQAAGSRYGWMADSRPETMIRDAKESARHLGVDALNLLYSHGPDPAVPYADQIGALRDLLDAGVIRYAGISRVNREQIDIARGILGDRLVAVQNQFSPSHPDPEHTLEYCRQLGLAFVCWSPLGGFLDPVDRHAYDPFREVAAKLGVSHQRVTLAWELAQYPRLFTIPSARNPQEIHDSFAAARLDLAPDDLVRLNAVVAARRQTMAAGM</sequence>